<comment type="caution">
    <text evidence="2">The sequence shown here is derived from an EMBL/GenBank/DDBJ whole genome shotgun (WGS) entry which is preliminary data.</text>
</comment>
<protein>
    <submittedName>
        <fullName evidence="2">Uncharacterized protein</fullName>
    </submittedName>
</protein>
<evidence type="ECO:0000256" key="1">
    <source>
        <dbReference type="SAM" id="MobiDB-lite"/>
    </source>
</evidence>
<dbReference type="EMBL" id="JAWLUM010000004">
    <property type="protein sequence ID" value="MDV7136606.1"/>
    <property type="molecule type" value="Genomic_DNA"/>
</dbReference>
<feature type="region of interest" description="Disordered" evidence="1">
    <location>
        <begin position="63"/>
        <end position="86"/>
    </location>
</feature>
<gene>
    <name evidence="2" type="ORF">R4198_23170</name>
</gene>
<dbReference type="RefSeq" id="WP_317714590.1">
    <property type="nucleotide sequence ID" value="NZ_JAHVCV010000005.1"/>
</dbReference>
<reference evidence="2 3" key="1">
    <citation type="submission" date="2023-10" db="EMBL/GenBank/DDBJ databases">
        <title>Development of a sustainable strategy for remediation of hydrocarbon-contaminated territories based on the waste exchange concept.</title>
        <authorList>
            <person name="Krivoruchko A."/>
        </authorList>
    </citation>
    <scope>NUCLEOTIDE SEQUENCE [LARGE SCALE GENOMIC DNA]</scope>
    <source>
        <strain evidence="2 3">IEGM 1236</strain>
    </source>
</reference>
<name>A0ABU4EZE0_WILMA</name>
<evidence type="ECO:0000313" key="3">
    <source>
        <dbReference type="Proteomes" id="UP001185792"/>
    </source>
</evidence>
<keyword evidence="3" id="KW-1185">Reference proteome</keyword>
<accession>A0ABU4EZE0</accession>
<dbReference type="Proteomes" id="UP001185792">
    <property type="component" value="Unassembled WGS sequence"/>
</dbReference>
<sequence length="86" mass="9369">MNDDALLEILPDHRVALDRLVQHIAENFGRDEALYAVTATALGLVDGADSADILTMHGHEQHHPAVVATGRPPPTLEDNVVEDLRQ</sequence>
<evidence type="ECO:0000313" key="2">
    <source>
        <dbReference type="EMBL" id="MDV7136606.1"/>
    </source>
</evidence>
<proteinExistence type="predicted"/>
<organism evidence="2 3">
    <name type="scientific">Williamsia marianensis</name>
    <dbReference type="NCBI Taxonomy" id="85044"/>
    <lineage>
        <taxon>Bacteria</taxon>
        <taxon>Bacillati</taxon>
        <taxon>Actinomycetota</taxon>
        <taxon>Actinomycetes</taxon>
        <taxon>Mycobacteriales</taxon>
        <taxon>Nocardiaceae</taxon>
        <taxon>Williamsia</taxon>
    </lineage>
</organism>